<accession>A0A7W3PEG2</accession>
<sequence length="79" mass="8055">MGKQRADGGGGLATVSFLTGRGPGEVSERKGVSAALADDPMCVVPLLAGVLHEASPPAEDPAAGSMPDDAWLARTVRRR</sequence>
<name>A0A7W3PEG2_9MICO</name>
<feature type="region of interest" description="Disordered" evidence="1">
    <location>
        <begin position="55"/>
        <end position="79"/>
    </location>
</feature>
<evidence type="ECO:0000313" key="2">
    <source>
        <dbReference type="EMBL" id="MBA8808527.1"/>
    </source>
</evidence>
<proteinExistence type="predicted"/>
<evidence type="ECO:0000256" key="1">
    <source>
        <dbReference type="SAM" id="MobiDB-lite"/>
    </source>
</evidence>
<dbReference type="EMBL" id="JACGWV010000001">
    <property type="protein sequence ID" value="MBA8808527.1"/>
    <property type="molecule type" value="Genomic_DNA"/>
</dbReference>
<reference evidence="2 3" key="1">
    <citation type="submission" date="2020-07" db="EMBL/GenBank/DDBJ databases">
        <title>Sequencing the genomes of 1000 actinobacteria strains.</title>
        <authorList>
            <person name="Klenk H.-P."/>
        </authorList>
    </citation>
    <scope>NUCLEOTIDE SEQUENCE [LARGE SCALE GENOMIC DNA]</scope>
    <source>
        <strain evidence="2 3">DSM 44121</strain>
    </source>
</reference>
<feature type="region of interest" description="Disordered" evidence="1">
    <location>
        <begin position="1"/>
        <end position="33"/>
    </location>
</feature>
<dbReference type="AlphaFoldDB" id="A0A7W3PEG2"/>
<protein>
    <submittedName>
        <fullName evidence="2">Uncharacterized protein</fullName>
    </submittedName>
</protein>
<gene>
    <name evidence="2" type="ORF">FHX71_002469</name>
</gene>
<dbReference type="Proteomes" id="UP000540568">
    <property type="component" value="Unassembled WGS sequence"/>
</dbReference>
<comment type="caution">
    <text evidence="2">The sequence shown here is derived from an EMBL/GenBank/DDBJ whole genome shotgun (WGS) entry which is preliminary data.</text>
</comment>
<keyword evidence="3" id="KW-1185">Reference proteome</keyword>
<evidence type="ECO:0000313" key="3">
    <source>
        <dbReference type="Proteomes" id="UP000540568"/>
    </source>
</evidence>
<organism evidence="2 3">
    <name type="scientific">Promicromonospora sukumoe</name>
    <dbReference type="NCBI Taxonomy" id="88382"/>
    <lineage>
        <taxon>Bacteria</taxon>
        <taxon>Bacillati</taxon>
        <taxon>Actinomycetota</taxon>
        <taxon>Actinomycetes</taxon>
        <taxon>Micrococcales</taxon>
        <taxon>Promicromonosporaceae</taxon>
        <taxon>Promicromonospora</taxon>
    </lineage>
</organism>